<comment type="caution">
    <text evidence="9">The sequence shown here is derived from an EMBL/GenBank/DDBJ whole genome shotgun (WGS) entry which is preliminary data.</text>
</comment>
<evidence type="ECO:0000256" key="1">
    <source>
        <dbReference type="ARBA" id="ARBA00004141"/>
    </source>
</evidence>
<organism evidence="9 10">
    <name type="scientific">Fusarium langsethiae</name>
    <dbReference type="NCBI Taxonomy" id="179993"/>
    <lineage>
        <taxon>Eukaryota</taxon>
        <taxon>Fungi</taxon>
        <taxon>Dikarya</taxon>
        <taxon>Ascomycota</taxon>
        <taxon>Pezizomycotina</taxon>
        <taxon>Sordariomycetes</taxon>
        <taxon>Hypocreomycetidae</taxon>
        <taxon>Hypocreales</taxon>
        <taxon>Nectriaceae</taxon>
        <taxon>Fusarium</taxon>
    </lineage>
</organism>
<name>A0A0N0DCT8_FUSLA</name>
<dbReference type="EMBL" id="JXCE01000252">
    <property type="protein sequence ID" value="KPA38715.1"/>
    <property type="molecule type" value="Genomic_DNA"/>
</dbReference>
<keyword evidence="4 7" id="KW-0472">Membrane</keyword>
<dbReference type="PANTHER" id="PTHR33048:SF47">
    <property type="entry name" value="INTEGRAL MEMBRANE PROTEIN-RELATED"/>
    <property type="match status" value="1"/>
</dbReference>
<sequence>MADPKVTKAFEDGRVPKGITADYLNETRDASAIAGIIFVTVLTSIIVLGRLASRAFLMRRFGFDDSLTLISWTCFVAFVGLCIKLIQLGSGRHFAYIQYVLDMPTVEDTEVLDFVAHIIYTTALLLCRISGLAFYHRLCAVHDRLRLAIWVVFGILIAGYIPQLLLIVFHCTPVTGLWPYEWQPGFEDYTCLQWGLVYSVNSSVSLICDFLLFGIPIVMLRLLEMPKKRKIQLGCILLPGISVIAISITRLVLVIEGQWNMDMSWAYNPMLVIEVSEIGATLIALSVPGFKPLFDKVVLQRDISEGASNVKSKYGKQQSTKGGTALRSLNFRPEHDVLTSRDTSAEGTKAHRMSNTAADNRSENSADGILVQVDFRLKEDTQDANSASDAERAWK</sequence>
<feature type="transmembrane region" description="Helical" evidence="7">
    <location>
        <begin position="147"/>
        <end position="169"/>
    </location>
</feature>
<keyword evidence="10" id="KW-1185">Reference proteome</keyword>
<proteinExistence type="inferred from homology"/>
<evidence type="ECO:0000256" key="6">
    <source>
        <dbReference type="SAM" id="MobiDB-lite"/>
    </source>
</evidence>
<dbReference type="InterPro" id="IPR052337">
    <property type="entry name" value="SAT4-like"/>
</dbReference>
<feature type="domain" description="Rhodopsin" evidence="8">
    <location>
        <begin position="50"/>
        <end position="295"/>
    </location>
</feature>
<dbReference type="GO" id="GO:0016020">
    <property type="term" value="C:membrane"/>
    <property type="evidence" value="ECO:0007669"/>
    <property type="project" value="UniProtKB-SubCell"/>
</dbReference>
<keyword evidence="2 7" id="KW-0812">Transmembrane</keyword>
<evidence type="ECO:0000313" key="10">
    <source>
        <dbReference type="Proteomes" id="UP000037904"/>
    </source>
</evidence>
<dbReference type="Proteomes" id="UP000037904">
    <property type="component" value="Unassembled WGS sequence"/>
</dbReference>
<evidence type="ECO:0000313" key="9">
    <source>
        <dbReference type="EMBL" id="KPA38715.1"/>
    </source>
</evidence>
<feature type="region of interest" description="Disordered" evidence="6">
    <location>
        <begin position="337"/>
        <end position="365"/>
    </location>
</feature>
<dbReference type="Pfam" id="PF20684">
    <property type="entry name" value="Fung_rhodopsin"/>
    <property type="match status" value="1"/>
</dbReference>
<evidence type="ECO:0000256" key="3">
    <source>
        <dbReference type="ARBA" id="ARBA00022989"/>
    </source>
</evidence>
<dbReference type="PANTHER" id="PTHR33048">
    <property type="entry name" value="PTH11-LIKE INTEGRAL MEMBRANE PROTEIN (AFU_ORTHOLOGUE AFUA_5G11245)"/>
    <property type="match status" value="1"/>
</dbReference>
<comment type="subcellular location">
    <subcellularLocation>
        <location evidence="1">Membrane</location>
        <topology evidence="1">Multi-pass membrane protein</topology>
    </subcellularLocation>
</comment>
<feature type="transmembrane region" description="Helical" evidence="7">
    <location>
        <begin position="30"/>
        <end position="48"/>
    </location>
</feature>
<evidence type="ECO:0000256" key="5">
    <source>
        <dbReference type="ARBA" id="ARBA00038359"/>
    </source>
</evidence>
<feature type="transmembrane region" description="Helical" evidence="7">
    <location>
        <begin position="204"/>
        <end position="223"/>
    </location>
</feature>
<dbReference type="InterPro" id="IPR049326">
    <property type="entry name" value="Rhodopsin_dom_fungi"/>
</dbReference>
<accession>A0A0N0DCT8</accession>
<evidence type="ECO:0000259" key="8">
    <source>
        <dbReference type="Pfam" id="PF20684"/>
    </source>
</evidence>
<keyword evidence="3 7" id="KW-1133">Transmembrane helix</keyword>
<feature type="transmembrane region" description="Helical" evidence="7">
    <location>
        <begin position="114"/>
        <end position="135"/>
    </location>
</feature>
<feature type="transmembrane region" description="Helical" evidence="7">
    <location>
        <begin position="235"/>
        <end position="255"/>
    </location>
</feature>
<feature type="transmembrane region" description="Helical" evidence="7">
    <location>
        <begin position="69"/>
        <end position="94"/>
    </location>
</feature>
<gene>
    <name evidence="9" type="ORF">FLAG1_08455</name>
</gene>
<comment type="similarity">
    <text evidence="5">Belongs to the SAT4 family.</text>
</comment>
<dbReference type="AlphaFoldDB" id="A0A0N0DCT8"/>
<evidence type="ECO:0000256" key="4">
    <source>
        <dbReference type="ARBA" id="ARBA00023136"/>
    </source>
</evidence>
<evidence type="ECO:0000256" key="7">
    <source>
        <dbReference type="SAM" id="Phobius"/>
    </source>
</evidence>
<evidence type="ECO:0000256" key="2">
    <source>
        <dbReference type="ARBA" id="ARBA00022692"/>
    </source>
</evidence>
<dbReference type="OrthoDB" id="5283415at2759"/>
<protein>
    <submittedName>
        <fullName evidence="9">Integral membrane protein</fullName>
    </submittedName>
</protein>
<feature type="transmembrane region" description="Helical" evidence="7">
    <location>
        <begin position="267"/>
        <end position="287"/>
    </location>
</feature>
<feature type="compositionally biased region" description="Polar residues" evidence="6">
    <location>
        <begin position="353"/>
        <end position="365"/>
    </location>
</feature>
<reference evidence="9 10" key="1">
    <citation type="submission" date="2015-04" db="EMBL/GenBank/DDBJ databases">
        <title>The draft genome sequence of Fusarium langsethiae, a T-2/HT-2 mycotoxin producer.</title>
        <authorList>
            <person name="Lysoe E."/>
            <person name="Divon H.H."/>
            <person name="Terzi V."/>
            <person name="Orru L."/>
            <person name="Lamontanara A."/>
            <person name="Kolseth A.-K."/>
            <person name="Frandsen R.J."/>
            <person name="Nielsen K."/>
            <person name="Thrane U."/>
        </authorList>
    </citation>
    <scope>NUCLEOTIDE SEQUENCE [LARGE SCALE GENOMIC DNA]</scope>
    <source>
        <strain evidence="9 10">Fl201059</strain>
    </source>
</reference>